<evidence type="ECO:0000256" key="2">
    <source>
        <dbReference type="ARBA" id="ARBA00022448"/>
    </source>
</evidence>
<keyword evidence="6" id="KW-1185">Reference proteome</keyword>
<dbReference type="PANTHER" id="PTHR43649">
    <property type="entry name" value="ARABINOSE-BINDING PROTEIN-RELATED"/>
    <property type="match status" value="1"/>
</dbReference>
<evidence type="ECO:0000313" key="6">
    <source>
        <dbReference type="Proteomes" id="UP000548476"/>
    </source>
</evidence>
<comment type="caution">
    <text evidence="5">The sequence shown here is derived from an EMBL/GenBank/DDBJ whole genome shotgun (WGS) entry which is preliminary data.</text>
</comment>
<evidence type="ECO:0000256" key="4">
    <source>
        <dbReference type="SAM" id="SignalP"/>
    </source>
</evidence>
<evidence type="ECO:0000313" key="5">
    <source>
        <dbReference type="EMBL" id="MBB6037949.1"/>
    </source>
</evidence>
<dbReference type="InterPro" id="IPR006061">
    <property type="entry name" value="SBP_1_CS"/>
</dbReference>
<organism evidence="5 6">
    <name type="scientific">Phytomonospora endophytica</name>
    <dbReference type="NCBI Taxonomy" id="714109"/>
    <lineage>
        <taxon>Bacteria</taxon>
        <taxon>Bacillati</taxon>
        <taxon>Actinomycetota</taxon>
        <taxon>Actinomycetes</taxon>
        <taxon>Micromonosporales</taxon>
        <taxon>Micromonosporaceae</taxon>
        <taxon>Phytomonospora</taxon>
    </lineage>
</organism>
<gene>
    <name evidence="5" type="ORF">HNR73_005829</name>
</gene>
<dbReference type="GO" id="GO:0055085">
    <property type="term" value="P:transmembrane transport"/>
    <property type="evidence" value="ECO:0007669"/>
    <property type="project" value="InterPro"/>
</dbReference>
<keyword evidence="5" id="KW-0762">Sugar transport</keyword>
<dbReference type="Proteomes" id="UP000548476">
    <property type="component" value="Unassembled WGS sequence"/>
</dbReference>
<accession>A0A841FZS8</accession>
<comment type="similarity">
    <text evidence="1">Belongs to the bacterial solute-binding protein 1 family.</text>
</comment>
<dbReference type="Gene3D" id="3.40.190.10">
    <property type="entry name" value="Periplasmic binding protein-like II"/>
    <property type="match status" value="2"/>
</dbReference>
<dbReference type="PROSITE" id="PS51257">
    <property type="entry name" value="PROKAR_LIPOPROTEIN"/>
    <property type="match status" value="1"/>
</dbReference>
<feature type="chain" id="PRO_5032934582" evidence="4">
    <location>
        <begin position="22"/>
        <end position="421"/>
    </location>
</feature>
<sequence length="421" mass="45822">MRSRRITLGVAAAVAASLVLAACGSGGGDDDGAKTGTLDFYTNKAAWEPDFDELNATSKTGVNIDLNTTGYSDAAQYDAFIRQSFRTDKSPGLFTWQTGPSLGELVDEGLIAETTDIWTKAVNEGWISEDLRNTYTFGGKQYCVPMNIAYWVMYYNKNIFAEQKIEVPATWDDLNAAADKLKGAGITPYYQTSTLFTFPWFQQMVAGTDPALYKGLATGEVKYTDPRIVSVMETWRDQQEKGWFSDAGSTVDPAVGLKQGDYAMINFGSFFNGSLDGAGMVSGEDYGMFVIPATNPGLAKTPVAVESGPLCVAENSSQKTLGMAYSEWWMSPDAQTAWSKARGDVAFNPKATVNDPMLKELGTTIAGGAYETYDRYYETTPTPILTVALEQFGAFIANPGDPLPFLEAIQAEADKYWADQE</sequence>
<protein>
    <submittedName>
        <fullName evidence="5">Multiple sugar transport system substrate-binding protein</fullName>
    </submittedName>
</protein>
<dbReference type="InterPro" id="IPR006059">
    <property type="entry name" value="SBP"/>
</dbReference>
<dbReference type="PROSITE" id="PS01037">
    <property type="entry name" value="SBP_BACTERIAL_1"/>
    <property type="match status" value="1"/>
</dbReference>
<evidence type="ECO:0000256" key="1">
    <source>
        <dbReference type="ARBA" id="ARBA00008520"/>
    </source>
</evidence>
<proteinExistence type="inferred from homology"/>
<dbReference type="EMBL" id="JACHGT010000014">
    <property type="protein sequence ID" value="MBB6037949.1"/>
    <property type="molecule type" value="Genomic_DNA"/>
</dbReference>
<keyword evidence="2" id="KW-0813">Transport</keyword>
<feature type="signal peptide" evidence="4">
    <location>
        <begin position="1"/>
        <end position="21"/>
    </location>
</feature>
<dbReference type="SUPFAM" id="SSF53850">
    <property type="entry name" value="Periplasmic binding protein-like II"/>
    <property type="match status" value="1"/>
</dbReference>
<dbReference type="InterPro" id="IPR050490">
    <property type="entry name" value="Bact_solute-bd_prot1"/>
</dbReference>
<evidence type="ECO:0000256" key="3">
    <source>
        <dbReference type="ARBA" id="ARBA00022729"/>
    </source>
</evidence>
<name>A0A841FZS8_9ACTN</name>
<dbReference type="AlphaFoldDB" id="A0A841FZS8"/>
<dbReference type="Pfam" id="PF13416">
    <property type="entry name" value="SBP_bac_8"/>
    <property type="match status" value="1"/>
</dbReference>
<reference evidence="5 6" key="1">
    <citation type="submission" date="2020-08" db="EMBL/GenBank/DDBJ databases">
        <title>Genomic Encyclopedia of Type Strains, Phase IV (KMG-IV): sequencing the most valuable type-strain genomes for metagenomic binning, comparative biology and taxonomic classification.</title>
        <authorList>
            <person name="Goeker M."/>
        </authorList>
    </citation>
    <scope>NUCLEOTIDE SEQUENCE [LARGE SCALE GENOMIC DNA]</scope>
    <source>
        <strain evidence="5 6">YIM 65646</strain>
    </source>
</reference>
<dbReference type="PANTHER" id="PTHR43649:SF14">
    <property type="entry name" value="BLR3389 PROTEIN"/>
    <property type="match status" value="1"/>
</dbReference>
<keyword evidence="3 4" id="KW-0732">Signal</keyword>
<dbReference type="RefSeq" id="WP_184790756.1">
    <property type="nucleotide sequence ID" value="NZ_BONT01000066.1"/>
</dbReference>